<keyword evidence="1" id="KW-0732">Signal</keyword>
<evidence type="ECO:0000256" key="1">
    <source>
        <dbReference type="SAM" id="SignalP"/>
    </source>
</evidence>
<gene>
    <name evidence="3" type="ORF">ACFSQ6_14360</name>
</gene>
<keyword evidence="4" id="KW-1185">Reference proteome</keyword>
<evidence type="ECO:0000259" key="2">
    <source>
        <dbReference type="Pfam" id="PF01261"/>
    </source>
</evidence>
<dbReference type="RefSeq" id="WP_066752124.1">
    <property type="nucleotide sequence ID" value="NZ_JBHUMB010000014.1"/>
</dbReference>
<comment type="caution">
    <text evidence="3">The sequence shown here is derived from an EMBL/GenBank/DDBJ whole genome shotgun (WGS) entry which is preliminary data.</text>
</comment>
<accession>A0ABW5UGP4</accession>
<feature type="signal peptide" evidence="1">
    <location>
        <begin position="1"/>
        <end position="21"/>
    </location>
</feature>
<reference evidence="4" key="1">
    <citation type="journal article" date="2019" name="Int. J. Syst. Evol. Microbiol.">
        <title>The Global Catalogue of Microorganisms (GCM) 10K type strain sequencing project: providing services to taxonomists for standard genome sequencing and annotation.</title>
        <authorList>
            <consortium name="The Broad Institute Genomics Platform"/>
            <consortium name="The Broad Institute Genome Sequencing Center for Infectious Disease"/>
            <person name="Wu L."/>
            <person name="Ma J."/>
        </authorList>
    </citation>
    <scope>NUCLEOTIDE SEQUENCE [LARGE SCALE GENOMIC DNA]</scope>
    <source>
        <strain evidence="4">KCTC 42247</strain>
    </source>
</reference>
<feature type="chain" id="PRO_5046480358" evidence="1">
    <location>
        <begin position="22"/>
        <end position="296"/>
    </location>
</feature>
<organism evidence="3 4">
    <name type="scientific">Sphingobacterium populi</name>
    <dbReference type="NCBI Taxonomy" id="1812824"/>
    <lineage>
        <taxon>Bacteria</taxon>
        <taxon>Pseudomonadati</taxon>
        <taxon>Bacteroidota</taxon>
        <taxon>Sphingobacteriia</taxon>
        <taxon>Sphingobacteriales</taxon>
        <taxon>Sphingobacteriaceae</taxon>
        <taxon>Sphingobacterium</taxon>
    </lineage>
</organism>
<feature type="domain" description="Xylose isomerase-like TIM barrel" evidence="2">
    <location>
        <begin position="63"/>
        <end position="284"/>
    </location>
</feature>
<sequence>MQSRKTFLQNMGMLGAGLALAPVNNLFAQNSNKPWFSISLAQWSLHRTMGKGDLKNIDFPAFAAKEFDIHAVEYVSRFFKDEVRNTTYLKDLNARAADHDVKNVLIMIDGEGELGNADADKRKMAVENHYQWIDAAHQLGCHAIRVNAAGKGTPEDVAKRVVESLRTLATYGKDAGISVVVENHGGISSDGAWLSNVLKSVNHSHCGSLPDFGNFYEYDRYQGVTDLMPFAKGVSAKTNVFDAQGLEANIDYARMMKIVRDAGYTGYIGIEYEGDQLDEMEGIRLTKKLLQRFQTA</sequence>
<dbReference type="SUPFAM" id="SSF51658">
    <property type="entry name" value="Xylose isomerase-like"/>
    <property type="match status" value="1"/>
</dbReference>
<dbReference type="GO" id="GO:0016853">
    <property type="term" value="F:isomerase activity"/>
    <property type="evidence" value="ECO:0007669"/>
    <property type="project" value="UniProtKB-KW"/>
</dbReference>
<dbReference type="InterPro" id="IPR013022">
    <property type="entry name" value="Xyl_isomerase-like_TIM-brl"/>
</dbReference>
<name>A0ABW5UGP4_9SPHI</name>
<evidence type="ECO:0000313" key="3">
    <source>
        <dbReference type="EMBL" id="MFD2744578.1"/>
    </source>
</evidence>
<dbReference type="PANTHER" id="PTHR12110:SF53">
    <property type="entry name" value="BLR5974 PROTEIN"/>
    <property type="match status" value="1"/>
</dbReference>
<evidence type="ECO:0000313" key="4">
    <source>
        <dbReference type="Proteomes" id="UP001597418"/>
    </source>
</evidence>
<dbReference type="InterPro" id="IPR050312">
    <property type="entry name" value="IolE/XylAMocC-like"/>
</dbReference>
<keyword evidence="3" id="KW-0413">Isomerase</keyword>
<dbReference type="Gene3D" id="3.20.20.150">
    <property type="entry name" value="Divalent-metal-dependent TIM barrel enzymes"/>
    <property type="match status" value="1"/>
</dbReference>
<proteinExistence type="predicted"/>
<dbReference type="Pfam" id="PF01261">
    <property type="entry name" value="AP_endonuc_2"/>
    <property type="match status" value="1"/>
</dbReference>
<protein>
    <submittedName>
        <fullName evidence="3">Sugar phosphate isomerase/epimerase family protein</fullName>
    </submittedName>
</protein>
<dbReference type="InterPro" id="IPR036237">
    <property type="entry name" value="Xyl_isomerase-like_sf"/>
</dbReference>
<dbReference type="PANTHER" id="PTHR12110">
    <property type="entry name" value="HYDROXYPYRUVATE ISOMERASE"/>
    <property type="match status" value="1"/>
</dbReference>
<dbReference type="Proteomes" id="UP001597418">
    <property type="component" value="Unassembled WGS sequence"/>
</dbReference>
<dbReference type="EMBL" id="JBHUMB010000014">
    <property type="protein sequence ID" value="MFD2744578.1"/>
    <property type="molecule type" value="Genomic_DNA"/>
</dbReference>